<comment type="caution">
    <text evidence="1">The sequence shown here is derived from an EMBL/GenBank/DDBJ whole genome shotgun (WGS) entry which is preliminary data.</text>
</comment>
<protein>
    <submittedName>
        <fullName evidence="1">Uncharacterized protein</fullName>
    </submittedName>
</protein>
<keyword evidence="2" id="KW-1185">Reference proteome</keyword>
<accession>A0A9J5WJ62</accession>
<gene>
    <name evidence="1" type="ORF">H5410_056033</name>
</gene>
<name>A0A9J5WJ62_SOLCO</name>
<evidence type="ECO:0000313" key="2">
    <source>
        <dbReference type="Proteomes" id="UP000824120"/>
    </source>
</evidence>
<sequence length="80" mass="9300">MEKLCEVLPSTNTNILNFKTFTELPTQAKQILILDKQHMKNLKTKEIKQANTDAYYQTQVTKEMKNESQLKGIQQQVDVD</sequence>
<reference evidence="1 2" key="1">
    <citation type="submission" date="2020-09" db="EMBL/GenBank/DDBJ databases">
        <title>De no assembly of potato wild relative species, Solanum commersonii.</title>
        <authorList>
            <person name="Cho K."/>
        </authorList>
    </citation>
    <scope>NUCLEOTIDE SEQUENCE [LARGE SCALE GENOMIC DNA]</scope>
    <source>
        <strain evidence="1">LZ3.2</strain>
        <tissue evidence="1">Leaf</tissue>
    </source>
</reference>
<evidence type="ECO:0000313" key="1">
    <source>
        <dbReference type="EMBL" id="KAG5575899.1"/>
    </source>
</evidence>
<dbReference type="AlphaFoldDB" id="A0A9J5WJ62"/>
<dbReference type="EMBL" id="JACXVP010000011">
    <property type="protein sequence ID" value="KAG5575899.1"/>
    <property type="molecule type" value="Genomic_DNA"/>
</dbReference>
<organism evidence="1 2">
    <name type="scientific">Solanum commersonii</name>
    <name type="common">Commerson's wild potato</name>
    <name type="synonym">Commerson's nightshade</name>
    <dbReference type="NCBI Taxonomy" id="4109"/>
    <lineage>
        <taxon>Eukaryota</taxon>
        <taxon>Viridiplantae</taxon>
        <taxon>Streptophyta</taxon>
        <taxon>Embryophyta</taxon>
        <taxon>Tracheophyta</taxon>
        <taxon>Spermatophyta</taxon>
        <taxon>Magnoliopsida</taxon>
        <taxon>eudicotyledons</taxon>
        <taxon>Gunneridae</taxon>
        <taxon>Pentapetalae</taxon>
        <taxon>asterids</taxon>
        <taxon>lamiids</taxon>
        <taxon>Solanales</taxon>
        <taxon>Solanaceae</taxon>
        <taxon>Solanoideae</taxon>
        <taxon>Solaneae</taxon>
        <taxon>Solanum</taxon>
    </lineage>
</organism>
<proteinExistence type="predicted"/>
<dbReference type="Proteomes" id="UP000824120">
    <property type="component" value="Chromosome 11"/>
</dbReference>